<dbReference type="Proteomes" id="UP000249610">
    <property type="component" value="Unassembled WGS sequence"/>
</dbReference>
<feature type="transmembrane region" description="Helical" evidence="1">
    <location>
        <begin position="91"/>
        <end position="112"/>
    </location>
</feature>
<gene>
    <name evidence="2" type="ORF">LV83_01327</name>
</gene>
<organism evidence="2 3">
    <name type="scientific">Algoriphagus yeomjeoni</name>
    <dbReference type="NCBI Taxonomy" id="291403"/>
    <lineage>
        <taxon>Bacteria</taxon>
        <taxon>Pseudomonadati</taxon>
        <taxon>Bacteroidota</taxon>
        <taxon>Cytophagia</taxon>
        <taxon>Cytophagales</taxon>
        <taxon>Cyclobacteriaceae</taxon>
        <taxon>Algoriphagus</taxon>
    </lineage>
</organism>
<feature type="transmembrane region" description="Helical" evidence="1">
    <location>
        <begin position="12"/>
        <end position="30"/>
    </location>
</feature>
<proteinExistence type="predicted"/>
<protein>
    <submittedName>
        <fullName evidence="2">Uncharacterized protein DUF4386</fullName>
    </submittedName>
</protein>
<reference evidence="2 3" key="1">
    <citation type="submission" date="2018-06" db="EMBL/GenBank/DDBJ databases">
        <title>Genomic Encyclopedia of Archaeal and Bacterial Type Strains, Phase II (KMG-II): from individual species to whole genera.</title>
        <authorList>
            <person name="Goeker M."/>
        </authorList>
    </citation>
    <scope>NUCLEOTIDE SEQUENCE [LARGE SCALE GENOMIC DNA]</scope>
    <source>
        <strain evidence="2 3">DSM 23446</strain>
    </source>
</reference>
<dbReference type="OrthoDB" id="1160166at2"/>
<evidence type="ECO:0000313" key="2">
    <source>
        <dbReference type="EMBL" id="RAI92099.1"/>
    </source>
</evidence>
<keyword evidence="1" id="KW-1133">Transmembrane helix</keyword>
<feature type="transmembrane region" description="Helical" evidence="1">
    <location>
        <begin position="61"/>
        <end position="84"/>
    </location>
</feature>
<dbReference type="InterPro" id="IPR025495">
    <property type="entry name" value="DUF4386"/>
</dbReference>
<feature type="transmembrane region" description="Helical" evidence="1">
    <location>
        <begin position="148"/>
        <end position="166"/>
    </location>
</feature>
<keyword evidence="3" id="KW-1185">Reference proteome</keyword>
<keyword evidence="1" id="KW-0472">Membrane</keyword>
<feature type="transmembrane region" description="Helical" evidence="1">
    <location>
        <begin position="205"/>
        <end position="227"/>
    </location>
</feature>
<sequence length="237" mass="25858">MKNQANLNQSAISIRMIGLLYVLVIILAGFSQGYVREGIFVEGNALNSAANILENEELFRFGLITDLLAFMLDAVISVMFYLLLKPYGKTLALISSSLRLLAHPAIGAFNLLNHYLALHVLKSEPLSLSFDQGQIEAMSHLFLDAHRYGYLIAGAFFGIHCLLLGLQLFQSGAFPKILGILMGFAGLGYLIETFGDFAFPGNESLLAWIVGISAALGEVTLAFYFLIKGSKIKSTNL</sequence>
<name>A0A327PIJ7_9BACT</name>
<dbReference type="EMBL" id="QLLK01000003">
    <property type="protein sequence ID" value="RAI92099.1"/>
    <property type="molecule type" value="Genomic_DNA"/>
</dbReference>
<accession>A0A327PIJ7</accession>
<dbReference type="AlphaFoldDB" id="A0A327PIJ7"/>
<feature type="transmembrane region" description="Helical" evidence="1">
    <location>
        <begin position="178"/>
        <end position="199"/>
    </location>
</feature>
<keyword evidence="1" id="KW-0812">Transmembrane</keyword>
<evidence type="ECO:0000313" key="3">
    <source>
        <dbReference type="Proteomes" id="UP000249610"/>
    </source>
</evidence>
<comment type="caution">
    <text evidence="2">The sequence shown here is derived from an EMBL/GenBank/DDBJ whole genome shotgun (WGS) entry which is preliminary data.</text>
</comment>
<dbReference type="Pfam" id="PF14329">
    <property type="entry name" value="DUF4386"/>
    <property type="match status" value="1"/>
</dbReference>
<dbReference type="RefSeq" id="WP_111610738.1">
    <property type="nucleotide sequence ID" value="NZ_QLLK01000003.1"/>
</dbReference>
<evidence type="ECO:0000256" key="1">
    <source>
        <dbReference type="SAM" id="Phobius"/>
    </source>
</evidence>